<evidence type="ECO:0000256" key="1">
    <source>
        <dbReference type="ARBA" id="ARBA00022722"/>
    </source>
</evidence>
<feature type="compositionally biased region" description="Low complexity" evidence="4">
    <location>
        <begin position="130"/>
        <end position="145"/>
    </location>
</feature>
<dbReference type="PROSITE" id="PS50830">
    <property type="entry name" value="TNASE_3"/>
    <property type="match status" value="1"/>
</dbReference>
<evidence type="ECO:0000313" key="6">
    <source>
        <dbReference type="EMBL" id="OQO93123.1"/>
    </source>
</evidence>
<dbReference type="PANTHER" id="PTHR12302">
    <property type="entry name" value="EBNA2 BINDING PROTEIN P100"/>
    <property type="match status" value="1"/>
</dbReference>
<feature type="region of interest" description="Disordered" evidence="4">
    <location>
        <begin position="130"/>
        <end position="212"/>
    </location>
</feature>
<dbReference type="EMBL" id="MWIH01000005">
    <property type="protein sequence ID" value="OQO93123.1"/>
    <property type="molecule type" value="Genomic_DNA"/>
</dbReference>
<comment type="caution">
    <text evidence="6">The sequence shown here is derived from an EMBL/GenBank/DDBJ whole genome shotgun (WGS) entry which is preliminary data.</text>
</comment>
<dbReference type="Pfam" id="PF00565">
    <property type="entry name" value="SNase"/>
    <property type="match status" value="1"/>
</dbReference>
<evidence type="ECO:0000256" key="4">
    <source>
        <dbReference type="SAM" id="MobiDB-lite"/>
    </source>
</evidence>
<gene>
    <name evidence="6" type="ORF">B1813_08190</name>
</gene>
<evidence type="ECO:0000259" key="5">
    <source>
        <dbReference type="PROSITE" id="PS50830"/>
    </source>
</evidence>
<dbReference type="Proteomes" id="UP000192591">
    <property type="component" value="Unassembled WGS sequence"/>
</dbReference>
<accession>A0A1V9A7Q4</accession>
<dbReference type="AlphaFoldDB" id="A0A1V9A7Q4"/>
<feature type="domain" description="TNase-like" evidence="5">
    <location>
        <begin position="1"/>
        <end position="126"/>
    </location>
</feature>
<dbReference type="InterPro" id="IPR035437">
    <property type="entry name" value="SNase_OB-fold_sf"/>
</dbReference>
<dbReference type="PANTHER" id="PTHR12302:SF3">
    <property type="entry name" value="SERINE_THREONINE-PROTEIN KINASE 31"/>
    <property type="match status" value="1"/>
</dbReference>
<protein>
    <recommendedName>
        <fullName evidence="5">TNase-like domain-containing protein</fullName>
    </recommendedName>
</protein>
<dbReference type="STRING" id="1962155.B1813_08190"/>
<dbReference type="InterPro" id="IPR016071">
    <property type="entry name" value="Staphylococal_nuclease_OB-fold"/>
</dbReference>
<dbReference type="GO" id="GO:0004519">
    <property type="term" value="F:endonuclease activity"/>
    <property type="evidence" value="ECO:0007669"/>
    <property type="project" value="UniProtKB-KW"/>
</dbReference>
<name>A0A1V9A7Q4_SACPI</name>
<reference evidence="6 7" key="1">
    <citation type="submission" date="2017-02" db="EMBL/GenBank/DDBJ databases">
        <title>Draft genome of Saccharomonospora sp. 154.</title>
        <authorList>
            <person name="Alonso-Carmona G.S."/>
            <person name="De La Haba R."/>
            <person name="Vera-Gargallo B."/>
            <person name="Sandoval-Trujillo A.H."/>
            <person name="Ramirez-Duran N."/>
            <person name="Ventosa A."/>
        </authorList>
    </citation>
    <scope>NUCLEOTIDE SEQUENCE [LARGE SCALE GENOMIC DNA]</scope>
    <source>
        <strain evidence="6 7">LRS4.154</strain>
    </source>
</reference>
<proteinExistence type="predicted"/>
<evidence type="ECO:0000256" key="2">
    <source>
        <dbReference type="ARBA" id="ARBA00022759"/>
    </source>
</evidence>
<keyword evidence="3" id="KW-0378">Hydrolase</keyword>
<dbReference type="SUPFAM" id="SSF50199">
    <property type="entry name" value="Staphylococcal nuclease"/>
    <property type="match status" value="1"/>
</dbReference>
<feature type="compositionally biased region" description="Acidic residues" evidence="4">
    <location>
        <begin position="203"/>
        <end position="212"/>
    </location>
</feature>
<dbReference type="SMART" id="SM00318">
    <property type="entry name" value="SNc"/>
    <property type="match status" value="1"/>
</dbReference>
<evidence type="ECO:0000256" key="3">
    <source>
        <dbReference type="ARBA" id="ARBA00022801"/>
    </source>
</evidence>
<sequence>MVDGDTLELTADAPGPALRAGTVDVRLVGVDTPETTECFGPEATASLGRLAPVGSTVWTTRDQELTDRYGRHLAYLWNDAGVFVNGTLVESGHAEALTVLPNQAHRSEFEAAESRARSAGAGLWSACAARAPSTSTSTTPQDSAPVVPPPPEPVAPEVPSEPPATSEPAPAPDPAVPGPDLDCADLPENNIPLPHGDPHGLDADGDGFGCDE</sequence>
<organism evidence="6 7">
    <name type="scientific">Saccharomonospora piscinae</name>
    <dbReference type="NCBI Taxonomy" id="687388"/>
    <lineage>
        <taxon>Bacteria</taxon>
        <taxon>Bacillati</taxon>
        <taxon>Actinomycetota</taxon>
        <taxon>Actinomycetes</taxon>
        <taxon>Pseudonocardiales</taxon>
        <taxon>Pseudonocardiaceae</taxon>
        <taxon>Saccharomonospora</taxon>
    </lineage>
</organism>
<feature type="compositionally biased region" description="Pro residues" evidence="4">
    <location>
        <begin position="146"/>
        <end position="162"/>
    </location>
</feature>
<keyword evidence="1" id="KW-0540">Nuclease</keyword>
<dbReference type="GO" id="GO:0016787">
    <property type="term" value="F:hydrolase activity"/>
    <property type="evidence" value="ECO:0007669"/>
    <property type="project" value="UniProtKB-KW"/>
</dbReference>
<keyword evidence="2" id="KW-0255">Endonuclease</keyword>
<evidence type="ECO:0000313" key="7">
    <source>
        <dbReference type="Proteomes" id="UP000192591"/>
    </source>
</evidence>
<keyword evidence="7" id="KW-1185">Reference proteome</keyword>
<dbReference type="RefSeq" id="WP_210189303.1">
    <property type="nucleotide sequence ID" value="NZ_MWIH01000005.1"/>
</dbReference>
<dbReference type="Gene3D" id="2.40.50.90">
    <property type="match status" value="1"/>
</dbReference>